<reference evidence="2" key="1">
    <citation type="submission" date="2006-10" db="EMBL/GenBank/DDBJ databases">
        <authorList>
            <person name="Amadeo P."/>
            <person name="Zhao Q."/>
            <person name="Wortman J."/>
            <person name="Fraser-Liggett C."/>
            <person name="Carlton J."/>
        </authorList>
    </citation>
    <scope>NUCLEOTIDE SEQUENCE</scope>
    <source>
        <strain evidence="2">G3</strain>
    </source>
</reference>
<dbReference type="Proteomes" id="UP000001542">
    <property type="component" value="Unassembled WGS sequence"/>
</dbReference>
<name>A2EE11_TRIV3</name>
<protein>
    <submittedName>
        <fullName evidence="2">Uncharacterized protein</fullName>
    </submittedName>
</protein>
<accession>A2EE11</accession>
<dbReference type="AlphaFoldDB" id="A2EE11"/>
<feature type="region of interest" description="Disordered" evidence="1">
    <location>
        <begin position="1"/>
        <end position="21"/>
    </location>
</feature>
<proteinExistence type="predicted"/>
<dbReference type="VEuPathDB" id="TrichDB:TVAG_230830"/>
<evidence type="ECO:0000256" key="1">
    <source>
        <dbReference type="SAM" id="MobiDB-lite"/>
    </source>
</evidence>
<dbReference type="InParanoid" id="A2EE11"/>
<dbReference type="RefSeq" id="XP_001321346.1">
    <property type="nucleotide sequence ID" value="XM_001321311.1"/>
</dbReference>
<reference evidence="2" key="2">
    <citation type="journal article" date="2007" name="Science">
        <title>Draft genome sequence of the sexually transmitted pathogen Trichomonas vaginalis.</title>
        <authorList>
            <person name="Carlton J.M."/>
            <person name="Hirt R.P."/>
            <person name="Silva J.C."/>
            <person name="Delcher A.L."/>
            <person name="Schatz M."/>
            <person name="Zhao Q."/>
            <person name="Wortman J.R."/>
            <person name="Bidwell S.L."/>
            <person name="Alsmark U.C.M."/>
            <person name="Besteiro S."/>
            <person name="Sicheritz-Ponten T."/>
            <person name="Noel C.J."/>
            <person name="Dacks J.B."/>
            <person name="Foster P.G."/>
            <person name="Simillion C."/>
            <person name="Van de Peer Y."/>
            <person name="Miranda-Saavedra D."/>
            <person name="Barton G.J."/>
            <person name="Westrop G.D."/>
            <person name="Mueller S."/>
            <person name="Dessi D."/>
            <person name="Fiori P.L."/>
            <person name="Ren Q."/>
            <person name="Paulsen I."/>
            <person name="Zhang H."/>
            <person name="Bastida-Corcuera F.D."/>
            <person name="Simoes-Barbosa A."/>
            <person name="Brown M.T."/>
            <person name="Hayes R.D."/>
            <person name="Mukherjee M."/>
            <person name="Okumura C.Y."/>
            <person name="Schneider R."/>
            <person name="Smith A.J."/>
            <person name="Vanacova S."/>
            <person name="Villalvazo M."/>
            <person name="Haas B.J."/>
            <person name="Pertea M."/>
            <person name="Feldblyum T.V."/>
            <person name="Utterback T.R."/>
            <person name="Shu C.L."/>
            <person name="Osoegawa K."/>
            <person name="de Jong P.J."/>
            <person name="Hrdy I."/>
            <person name="Horvathova L."/>
            <person name="Zubacova Z."/>
            <person name="Dolezal P."/>
            <person name="Malik S.B."/>
            <person name="Logsdon J.M. Jr."/>
            <person name="Henze K."/>
            <person name="Gupta A."/>
            <person name="Wang C.C."/>
            <person name="Dunne R.L."/>
            <person name="Upcroft J.A."/>
            <person name="Upcroft P."/>
            <person name="White O."/>
            <person name="Salzberg S.L."/>
            <person name="Tang P."/>
            <person name="Chiu C.-H."/>
            <person name="Lee Y.-S."/>
            <person name="Embley T.M."/>
            <person name="Coombs G.H."/>
            <person name="Mottram J.C."/>
            <person name="Tachezy J."/>
            <person name="Fraser-Liggett C.M."/>
            <person name="Johnson P.J."/>
        </authorList>
    </citation>
    <scope>NUCLEOTIDE SEQUENCE [LARGE SCALE GENOMIC DNA]</scope>
    <source>
        <strain evidence="2">G3</strain>
    </source>
</reference>
<dbReference type="VEuPathDB" id="TrichDB:TVAGG3_0889970"/>
<dbReference type="EMBL" id="DS113364">
    <property type="protein sequence ID" value="EAY09123.1"/>
    <property type="molecule type" value="Genomic_DNA"/>
</dbReference>
<evidence type="ECO:0000313" key="3">
    <source>
        <dbReference type="Proteomes" id="UP000001542"/>
    </source>
</evidence>
<organism evidence="2 3">
    <name type="scientific">Trichomonas vaginalis (strain ATCC PRA-98 / G3)</name>
    <dbReference type="NCBI Taxonomy" id="412133"/>
    <lineage>
        <taxon>Eukaryota</taxon>
        <taxon>Metamonada</taxon>
        <taxon>Parabasalia</taxon>
        <taxon>Trichomonadida</taxon>
        <taxon>Trichomonadidae</taxon>
        <taxon>Trichomonas</taxon>
    </lineage>
</organism>
<sequence>MSDADSSADAEPPCSGSTTANKSIIEKTGLITAGETHYGCLRFHPMHFHSEVQRPKAPFNPRVFDWTISNMNFPRLVMENDQFPQYCPNYS</sequence>
<evidence type="ECO:0000313" key="2">
    <source>
        <dbReference type="EMBL" id="EAY09123.1"/>
    </source>
</evidence>
<gene>
    <name evidence="2" type="ORF">TVAG_230830</name>
</gene>
<keyword evidence="3" id="KW-1185">Reference proteome</keyword>
<dbReference type="KEGG" id="tva:4767039"/>